<reference evidence="2 3" key="1">
    <citation type="journal article" date="2019" name="Sci. Rep.">
        <title>A high-quality genome of Eragrostis curvula grass provides insights into Poaceae evolution and supports new strategies to enhance forage quality.</title>
        <authorList>
            <person name="Carballo J."/>
            <person name="Santos B.A.C.M."/>
            <person name="Zappacosta D."/>
            <person name="Garbus I."/>
            <person name="Selva J.P."/>
            <person name="Gallo C.A."/>
            <person name="Diaz A."/>
            <person name="Albertini E."/>
            <person name="Caccamo M."/>
            <person name="Echenique V."/>
        </authorList>
    </citation>
    <scope>NUCLEOTIDE SEQUENCE [LARGE SCALE GENOMIC DNA]</scope>
    <source>
        <strain evidence="3">cv. Victoria</strain>
        <tissue evidence="2">Leaf</tissue>
    </source>
</reference>
<feature type="non-terminal residue" evidence="2">
    <location>
        <position position="1"/>
    </location>
</feature>
<evidence type="ECO:0000259" key="1">
    <source>
        <dbReference type="Pfam" id="PF07762"/>
    </source>
</evidence>
<organism evidence="2 3">
    <name type="scientific">Eragrostis curvula</name>
    <name type="common">weeping love grass</name>
    <dbReference type="NCBI Taxonomy" id="38414"/>
    <lineage>
        <taxon>Eukaryota</taxon>
        <taxon>Viridiplantae</taxon>
        <taxon>Streptophyta</taxon>
        <taxon>Embryophyta</taxon>
        <taxon>Tracheophyta</taxon>
        <taxon>Spermatophyta</taxon>
        <taxon>Magnoliopsida</taxon>
        <taxon>Liliopsida</taxon>
        <taxon>Poales</taxon>
        <taxon>Poaceae</taxon>
        <taxon>PACMAD clade</taxon>
        <taxon>Chloridoideae</taxon>
        <taxon>Eragrostideae</taxon>
        <taxon>Eragrostidinae</taxon>
        <taxon>Eragrostis</taxon>
    </lineage>
</organism>
<dbReference type="AlphaFoldDB" id="A0A5J9U7Z5"/>
<dbReference type="InterPro" id="IPR011676">
    <property type="entry name" value="DUF1618"/>
</dbReference>
<dbReference type="Proteomes" id="UP000324897">
    <property type="component" value="Chromosome 7"/>
</dbReference>
<proteinExistence type="predicted"/>
<dbReference type="EMBL" id="RWGY01000029">
    <property type="protein sequence ID" value="TVU19743.1"/>
    <property type="molecule type" value="Genomic_DNA"/>
</dbReference>
<protein>
    <recommendedName>
        <fullName evidence="1">DUF1618 domain-containing protein</fullName>
    </recommendedName>
</protein>
<dbReference type="PANTHER" id="PTHR33086">
    <property type="entry name" value="OS05G0468200 PROTEIN-RELATED"/>
    <property type="match status" value="1"/>
</dbReference>
<evidence type="ECO:0000313" key="3">
    <source>
        <dbReference type="Proteomes" id="UP000324897"/>
    </source>
</evidence>
<dbReference type="PANTHER" id="PTHR33086:SF98">
    <property type="entry name" value="OS05G0468200 PROTEIN"/>
    <property type="match status" value="1"/>
</dbReference>
<accession>A0A5J9U7Z5</accession>
<comment type="caution">
    <text evidence="2">The sequence shown here is derived from an EMBL/GenBank/DDBJ whole genome shotgun (WGS) entry which is preliminary data.</text>
</comment>
<dbReference type="Gramene" id="TVU19743">
    <property type="protein sequence ID" value="TVU19743"/>
    <property type="gene ID" value="EJB05_35914"/>
</dbReference>
<keyword evidence="3" id="KW-1185">Reference proteome</keyword>
<evidence type="ECO:0000313" key="2">
    <source>
        <dbReference type="EMBL" id="TVU19743.1"/>
    </source>
</evidence>
<gene>
    <name evidence="2" type="ORF">EJB05_35914</name>
</gene>
<feature type="domain" description="DUF1618" evidence="1">
    <location>
        <begin position="135"/>
        <end position="226"/>
    </location>
</feature>
<dbReference type="OrthoDB" id="592504at2759"/>
<sequence length="357" mass="39863">MDIRATAPIVSRDGDTQERKLTGVDLDYPVTRFVCNPLSGQVFRLPDMDGTKKTAWFSHFGILTQSERPDRPPHGYAVAVLGEDDDGEDRSFVMRRFLSQTGKWEKLVGLPSPLPVARPMDMELEVVALAGRLWWVDVRWGAISADQFSDRPDLRFVELPRGSVTEPEEEGRRRAQDEFRHMGVSEGRLRYAEVSKEKPFVLSSFSLDDDGSCWTLEHRVALSRILPHGNYLCGKDSPRIGFIDPLNASVMHLTVNNQVFSVDMDSRKVLACSMTGGGAGLSCLLPPWLASSRIPSPVPQLKELYRAPRPESKARPCQTCWSAWTMTGRTEALVLLILCLSKKLDLPGVRPPPTAFA</sequence>
<name>A0A5J9U7Z5_9POAL</name>
<dbReference type="Pfam" id="PF07762">
    <property type="entry name" value="DUF1618"/>
    <property type="match status" value="1"/>
</dbReference>